<feature type="region of interest" description="Disordered" evidence="2">
    <location>
        <begin position="1000"/>
        <end position="1030"/>
    </location>
</feature>
<feature type="compositionally biased region" description="Acidic residues" evidence="2">
    <location>
        <begin position="1145"/>
        <end position="1158"/>
    </location>
</feature>
<feature type="region of interest" description="Disordered" evidence="2">
    <location>
        <begin position="358"/>
        <end position="554"/>
    </location>
</feature>
<feature type="compositionally biased region" description="Polar residues" evidence="2">
    <location>
        <begin position="479"/>
        <end position="489"/>
    </location>
</feature>
<reference evidence="4" key="1">
    <citation type="journal article" date="2014" name="Proc. Natl. Acad. Sci. U.S.A.">
        <title>Extensive sampling of basidiomycete genomes demonstrates inadequacy of the white-rot/brown-rot paradigm for wood decay fungi.</title>
        <authorList>
            <person name="Riley R."/>
            <person name="Salamov A.A."/>
            <person name="Brown D.W."/>
            <person name="Nagy L.G."/>
            <person name="Floudas D."/>
            <person name="Held B.W."/>
            <person name="Levasseur A."/>
            <person name="Lombard V."/>
            <person name="Morin E."/>
            <person name="Otillar R."/>
            <person name="Lindquist E.A."/>
            <person name="Sun H."/>
            <person name="LaButti K.M."/>
            <person name="Schmutz J."/>
            <person name="Jabbour D."/>
            <person name="Luo H."/>
            <person name="Baker S.E."/>
            <person name="Pisabarro A.G."/>
            <person name="Walton J.D."/>
            <person name="Blanchette R.A."/>
            <person name="Henrissat B."/>
            <person name="Martin F."/>
            <person name="Cullen D."/>
            <person name="Hibbett D.S."/>
            <person name="Grigoriev I.V."/>
        </authorList>
    </citation>
    <scope>NUCLEOTIDE SEQUENCE [LARGE SCALE GENOMIC DNA]</scope>
    <source>
        <strain evidence="4">CBS 339.88</strain>
    </source>
</reference>
<feature type="compositionally biased region" description="Acidic residues" evidence="2">
    <location>
        <begin position="1443"/>
        <end position="1456"/>
    </location>
</feature>
<accession>A0A067SKB4</accession>
<feature type="region of interest" description="Disordered" evidence="2">
    <location>
        <begin position="141"/>
        <end position="168"/>
    </location>
</feature>
<feature type="compositionally biased region" description="Basic and acidic residues" evidence="2">
    <location>
        <begin position="1018"/>
        <end position="1030"/>
    </location>
</feature>
<sequence>MHHTSKKKRGIVGSDDQLESEDSPASPAAAIKDPPSRRTPHKPITQLVVTQVHAKSSPVLEEKPVTPSSSAKYTDHTTWISLPAPRTKLYSQQNRRLEHAALLGASARRVSETACERVRMANPGMSDKEAVDGAGAVDVDAAPNPGVKMEDEPSTVETPPEDEQEKERTTRREAIAFLTDEHRVRVAQNRLARRSAKWRRKLSGSPTLQALAREDELYISTSGLSSAQEASFLRKLRWIKKFHSDAHHFVNEHPICLECEDTCTQTRDASCKECRRRHKACPRQKMYQIRQLCAWMDDITEDAAARALRVLGTARRKNSKALLDDGPRRRGKYQSAQNPRRRRSWEIDLHLEMGWSIGGSDEEEAEGERNLLQHRGSRDGDEESAIPAQRIVRGRARDSASSDDDEEEGPGGGGDGGDEMVVDGDGLDPGRPARFEEDGDELDPGRPARNATKGGKATSDPNYGDDHGVNHSGGGSARGSITQRSSSPGARSRHAFVNSTTDEEDCPTIVRRYTRLARRGDSVSPYNRPPPRTARPSSDKARLASEAGDEVDDLDAARPGNLIYHDMEDTALAGYVDDECVDDDRDDRPSTIASFIKTSSAARSRGRSFSYLTDDDNLSIAARYARPSSCISKHSSCEALLGRAAGVEGQELEEEGPALAGCNTDEDHEDDRHAPASTGSTRPPTPRVRCRGGSISCSSEEEDNDNLSAPRDSRPSSCRSTTAPSSHEAQSQLSVPAPALLTDEPEEAEDEAGANGAREFLGGDFGQAEAEEAEAESDLWSVLDLELAYPEYPETTPGNGHVNVDVAVKVDGVVRRLPGRTSTSTPTPSSTAKWNGTCTGTGVPPAAPSSSSSHSHPRPRPRPAASPSPRLPTIGVSSFSSKLQLARSRTTGIDAGGEADRGHAGPGLELELELRQGEGEGEGKKGHDDRGNAIVYIDDTAMVVEREGLDDEGESEGEGEDEGGVDHARGSGCTSLAFGAVLDDDDDDVEVVVVEGNGEKCANGSAGTGHCEAEPGDEERPPGIGKRDTAPECESNFEVIADDRDLNHTNDLSWGAGAGCADDDNAGTTWGSKLKGDVDIDPNASVIADDFCDEESGEDNSSDGNSSEDDSAHEGKHAQPASTTLVLLPPHQVPTDEDHDHDGGSENEMDVDDDEGNEIEVRVTNAKEDGESDTGSHGAGNLEAVAESDGGGGGASAGPLDHADEFSGREGEPGEGINQNYNIDDEASNLDAANGFVDDSACTGSQADYRNNDERAERPAAGVDESTVDYGESDDAGDEGRNDERDVNFIGPDIRQLDDGDGEREAKDPNQGKIPAKPASTPDRDDEIHRLRQALENEQKNSARLRAELKAQSKNHIAFLARLGLRTSIVRRQERLLRVDQHADTKSLQTALHALQDKIDREVEVCMCGVQREAGFEGGDEYDFGAVELEKNQDGKRRRRLPDEDENQEEDGDDDLGERQGFENFSGEDPPRSRFKRARFE</sequence>
<feature type="region of interest" description="Disordered" evidence="2">
    <location>
        <begin position="1052"/>
        <end position="1325"/>
    </location>
</feature>
<protein>
    <submittedName>
        <fullName evidence="3">Uncharacterized protein</fullName>
    </submittedName>
</protein>
<proteinExistence type="predicted"/>
<feature type="compositionally biased region" description="Acidic residues" evidence="2">
    <location>
        <begin position="1090"/>
        <end position="1109"/>
    </location>
</feature>
<feature type="compositionally biased region" description="Basic residues" evidence="2">
    <location>
        <begin position="1"/>
        <end position="10"/>
    </location>
</feature>
<keyword evidence="1" id="KW-0175">Coiled coil</keyword>
<dbReference type="HOGENOM" id="CLU_249630_0_0_1"/>
<feature type="compositionally biased region" description="Acidic residues" evidence="2">
    <location>
        <begin position="948"/>
        <end position="963"/>
    </location>
</feature>
<feature type="region of interest" description="Disordered" evidence="2">
    <location>
        <begin position="1"/>
        <end position="43"/>
    </location>
</feature>
<feature type="region of interest" description="Disordered" evidence="2">
    <location>
        <begin position="946"/>
        <end position="970"/>
    </location>
</feature>
<keyword evidence="4" id="KW-1185">Reference proteome</keyword>
<feature type="region of interest" description="Disordered" evidence="2">
    <location>
        <begin position="319"/>
        <end position="341"/>
    </location>
</feature>
<feature type="compositionally biased region" description="Acidic residues" evidence="2">
    <location>
        <begin position="416"/>
        <end position="426"/>
    </location>
</feature>
<feature type="compositionally biased region" description="Basic and acidic residues" evidence="2">
    <location>
        <begin position="1278"/>
        <end position="1287"/>
    </location>
</feature>
<feature type="compositionally biased region" description="Basic and acidic residues" evidence="2">
    <location>
        <begin position="1201"/>
        <end position="1212"/>
    </location>
</feature>
<gene>
    <name evidence="3" type="ORF">GALMADRAFT_147407</name>
</gene>
<feature type="coiled-coil region" evidence="1">
    <location>
        <begin position="1328"/>
        <end position="1355"/>
    </location>
</feature>
<feature type="region of interest" description="Disordered" evidence="2">
    <location>
        <begin position="815"/>
        <end position="885"/>
    </location>
</feature>
<organism evidence="3 4">
    <name type="scientific">Galerina marginata (strain CBS 339.88)</name>
    <dbReference type="NCBI Taxonomy" id="685588"/>
    <lineage>
        <taxon>Eukaryota</taxon>
        <taxon>Fungi</taxon>
        <taxon>Dikarya</taxon>
        <taxon>Basidiomycota</taxon>
        <taxon>Agaricomycotina</taxon>
        <taxon>Agaricomycetes</taxon>
        <taxon>Agaricomycetidae</taxon>
        <taxon>Agaricales</taxon>
        <taxon>Agaricineae</taxon>
        <taxon>Strophariaceae</taxon>
        <taxon>Galerina</taxon>
    </lineage>
</organism>
<name>A0A067SKB4_GALM3</name>
<feature type="compositionally biased region" description="Acidic residues" evidence="2">
    <location>
        <begin position="743"/>
        <end position="752"/>
    </location>
</feature>
<evidence type="ECO:0000256" key="1">
    <source>
        <dbReference type="SAM" id="Coils"/>
    </source>
</evidence>
<feature type="compositionally biased region" description="Polar residues" evidence="2">
    <location>
        <begin position="875"/>
        <end position="885"/>
    </location>
</feature>
<dbReference type="EMBL" id="KL142417">
    <property type="protein sequence ID" value="KDR67213.1"/>
    <property type="molecule type" value="Genomic_DNA"/>
</dbReference>
<feature type="compositionally biased region" description="Basic and acidic residues" evidence="2">
    <location>
        <begin position="1134"/>
        <end position="1144"/>
    </location>
</feature>
<evidence type="ECO:0000313" key="4">
    <source>
        <dbReference type="Proteomes" id="UP000027222"/>
    </source>
</evidence>
<feature type="region of interest" description="Disordered" evidence="2">
    <location>
        <begin position="1426"/>
        <end position="1481"/>
    </location>
</feature>
<evidence type="ECO:0000313" key="3">
    <source>
        <dbReference type="EMBL" id="KDR67213.1"/>
    </source>
</evidence>
<evidence type="ECO:0000256" key="2">
    <source>
        <dbReference type="SAM" id="MobiDB-lite"/>
    </source>
</evidence>
<feature type="compositionally biased region" description="Basic and acidic residues" evidence="2">
    <location>
        <begin position="1159"/>
        <end position="1169"/>
    </location>
</feature>
<feature type="compositionally biased region" description="Polar residues" evidence="2">
    <location>
        <begin position="715"/>
        <end position="734"/>
    </location>
</feature>
<feature type="compositionally biased region" description="Basic and acidic residues" evidence="2">
    <location>
        <begin position="1295"/>
        <end position="1310"/>
    </location>
</feature>
<feature type="compositionally biased region" description="Low complexity" evidence="2">
    <location>
        <begin position="821"/>
        <end position="831"/>
    </location>
</feature>
<dbReference type="Proteomes" id="UP000027222">
    <property type="component" value="Unassembled WGS sequence"/>
</dbReference>
<feature type="region of interest" description="Disordered" evidence="2">
    <location>
        <begin position="648"/>
        <end position="777"/>
    </location>
</feature>
<feature type="compositionally biased region" description="Basic and acidic residues" evidence="2">
    <location>
        <begin position="367"/>
        <end position="379"/>
    </location>
</feature>